<dbReference type="Pfam" id="PF00072">
    <property type="entry name" value="Response_reg"/>
    <property type="match status" value="1"/>
</dbReference>
<evidence type="ECO:0000256" key="1">
    <source>
        <dbReference type="ARBA" id="ARBA00022553"/>
    </source>
</evidence>
<dbReference type="AlphaFoldDB" id="A0A4P8EJJ2"/>
<protein>
    <submittedName>
        <fullName evidence="5">Response regulator</fullName>
    </submittedName>
</protein>
<keyword evidence="5" id="KW-0614">Plasmid</keyword>
<sequence>MEDGSVSNLVEETTPAANSAPTPQGKNEISGEADIVRILVVDDVAANREILRRWLGRRGFEVIVACDGVEALKVVACAEVDLILLDVMMPNLGGVEVVRAIRSSVSTADLPIIMVSAKSLREDISQCIMAGANDYITKPVDFPVMLARIHEQIKGKTS</sequence>
<dbReference type="PROSITE" id="PS50110">
    <property type="entry name" value="RESPONSE_REGULATORY"/>
    <property type="match status" value="1"/>
</dbReference>
<dbReference type="PANTHER" id="PTHR45339:SF3">
    <property type="entry name" value="HISTIDINE KINASE"/>
    <property type="match status" value="1"/>
</dbReference>
<evidence type="ECO:0000256" key="3">
    <source>
        <dbReference type="SAM" id="MobiDB-lite"/>
    </source>
</evidence>
<dbReference type="PANTHER" id="PTHR45339">
    <property type="entry name" value="HYBRID SIGNAL TRANSDUCTION HISTIDINE KINASE J"/>
    <property type="match status" value="1"/>
</dbReference>
<organism evidence="5 6">
    <name type="scientific">Pseudorhodobacter turbinis</name>
    <dbReference type="NCBI Taxonomy" id="2500533"/>
    <lineage>
        <taxon>Bacteria</taxon>
        <taxon>Pseudomonadati</taxon>
        <taxon>Pseudomonadota</taxon>
        <taxon>Alphaproteobacteria</taxon>
        <taxon>Rhodobacterales</taxon>
        <taxon>Paracoccaceae</taxon>
        <taxon>Pseudorhodobacter</taxon>
    </lineage>
</organism>
<feature type="compositionally biased region" description="Polar residues" evidence="3">
    <location>
        <begin position="1"/>
        <end position="27"/>
    </location>
</feature>
<dbReference type="OrthoDB" id="9800897at2"/>
<geneLocation type="plasmid" evidence="5 6">
    <name>unnamed1</name>
</geneLocation>
<dbReference type="InterPro" id="IPR011006">
    <property type="entry name" value="CheY-like_superfamily"/>
</dbReference>
<dbReference type="SMART" id="SM00448">
    <property type="entry name" value="REC"/>
    <property type="match status" value="1"/>
</dbReference>
<dbReference type="SUPFAM" id="SSF52172">
    <property type="entry name" value="CheY-like"/>
    <property type="match status" value="1"/>
</dbReference>
<dbReference type="InterPro" id="IPR001789">
    <property type="entry name" value="Sig_transdc_resp-reg_receiver"/>
</dbReference>
<reference evidence="5 6" key="1">
    <citation type="submission" date="2019-05" db="EMBL/GenBank/DDBJ databases">
        <title>Pseudorhodobacter turbinis sp. nov., isolated from the gut of the Korean turban shell.</title>
        <authorList>
            <person name="Jeong Y.-S."/>
            <person name="Kang W.-R."/>
            <person name="Bae J.-W."/>
        </authorList>
    </citation>
    <scope>NUCLEOTIDE SEQUENCE [LARGE SCALE GENOMIC DNA]</scope>
    <source>
        <strain evidence="5 6">S12M18</strain>
        <plasmid evidence="5 6">unnamed1</plasmid>
    </source>
</reference>
<dbReference type="EMBL" id="CP039965">
    <property type="protein sequence ID" value="QCO57350.1"/>
    <property type="molecule type" value="Genomic_DNA"/>
</dbReference>
<dbReference type="Gene3D" id="3.40.50.2300">
    <property type="match status" value="1"/>
</dbReference>
<feature type="modified residue" description="4-aspartylphosphate" evidence="2">
    <location>
        <position position="86"/>
    </location>
</feature>
<evidence type="ECO:0000313" key="5">
    <source>
        <dbReference type="EMBL" id="QCO57350.1"/>
    </source>
</evidence>
<feature type="domain" description="Response regulatory" evidence="4">
    <location>
        <begin position="37"/>
        <end position="153"/>
    </location>
</feature>
<evidence type="ECO:0000313" key="6">
    <source>
        <dbReference type="Proteomes" id="UP000298631"/>
    </source>
</evidence>
<evidence type="ECO:0000259" key="4">
    <source>
        <dbReference type="PROSITE" id="PS50110"/>
    </source>
</evidence>
<accession>A0A4P8EJJ2</accession>
<dbReference type="Proteomes" id="UP000298631">
    <property type="component" value="Plasmid unnamed1"/>
</dbReference>
<proteinExistence type="predicted"/>
<keyword evidence="1 2" id="KW-0597">Phosphoprotein</keyword>
<feature type="region of interest" description="Disordered" evidence="3">
    <location>
        <begin position="1"/>
        <end position="28"/>
    </location>
</feature>
<keyword evidence="6" id="KW-1185">Reference proteome</keyword>
<dbReference type="KEGG" id="pseb:EOK75_16610"/>
<dbReference type="GO" id="GO:0000160">
    <property type="term" value="P:phosphorelay signal transduction system"/>
    <property type="evidence" value="ECO:0007669"/>
    <property type="project" value="InterPro"/>
</dbReference>
<gene>
    <name evidence="5" type="ORF">EOK75_16610</name>
</gene>
<evidence type="ECO:0000256" key="2">
    <source>
        <dbReference type="PROSITE-ProRule" id="PRU00169"/>
    </source>
</evidence>
<name>A0A4P8EJJ2_9RHOB</name>